<dbReference type="InterPro" id="IPR029510">
    <property type="entry name" value="Ald_DH_CS_GLU"/>
</dbReference>
<gene>
    <name evidence="6" type="ORF">PQU92_03295</name>
</gene>
<dbReference type="InterPro" id="IPR016160">
    <property type="entry name" value="Ald_DH_CS_CYS"/>
</dbReference>
<dbReference type="InterPro" id="IPR016161">
    <property type="entry name" value="Ald_DH/histidinol_DH"/>
</dbReference>
<name>A0ABT5HQM1_9CAUL</name>
<dbReference type="PANTHER" id="PTHR43353:SF5">
    <property type="entry name" value="SUCCINATE-SEMIALDEHYDE DEHYDROGENASE, MITOCHONDRIAL"/>
    <property type="match status" value="1"/>
</dbReference>
<evidence type="ECO:0000313" key="6">
    <source>
        <dbReference type="EMBL" id="MDC7682284.1"/>
    </source>
</evidence>
<dbReference type="InterPro" id="IPR016163">
    <property type="entry name" value="Ald_DH_C"/>
</dbReference>
<protein>
    <submittedName>
        <fullName evidence="6">NAD-dependent succinate-semialdehyde dehydrogenase</fullName>
    </submittedName>
</protein>
<dbReference type="InterPro" id="IPR015590">
    <property type="entry name" value="Aldehyde_DH_dom"/>
</dbReference>
<dbReference type="PROSITE" id="PS00687">
    <property type="entry name" value="ALDEHYDE_DEHYDR_GLU"/>
    <property type="match status" value="1"/>
</dbReference>
<dbReference type="SUPFAM" id="SSF53720">
    <property type="entry name" value="ALDH-like"/>
    <property type="match status" value="1"/>
</dbReference>
<evidence type="ECO:0000256" key="4">
    <source>
        <dbReference type="RuleBase" id="RU003345"/>
    </source>
</evidence>
<dbReference type="InterPro" id="IPR050740">
    <property type="entry name" value="Aldehyde_DH_Superfamily"/>
</dbReference>
<accession>A0ABT5HQM1</accession>
<evidence type="ECO:0000256" key="2">
    <source>
        <dbReference type="ARBA" id="ARBA00023002"/>
    </source>
</evidence>
<dbReference type="RefSeq" id="WP_272746793.1">
    <property type="nucleotide sequence ID" value="NZ_JAQQKX010000002.1"/>
</dbReference>
<organism evidence="6 7">
    <name type="scientific">Asticcacaulis aquaticus</name>
    <dbReference type="NCBI Taxonomy" id="2984212"/>
    <lineage>
        <taxon>Bacteria</taxon>
        <taxon>Pseudomonadati</taxon>
        <taxon>Pseudomonadota</taxon>
        <taxon>Alphaproteobacteria</taxon>
        <taxon>Caulobacterales</taxon>
        <taxon>Caulobacteraceae</taxon>
        <taxon>Asticcacaulis</taxon>
    </lineage>
</organism>
<sequence>MKLTPALIDLLGEDISLTPPSWPHFAVHNPSTGDVLAYVREMTAADTEAAIAVAEKAMPAWAALTAKARAKVMEAWYAVIMKHQEALGLLVSLEQGRAIKEARGEVAYAAGFIEWFAEEGKRAYGRTIPATADGKQLLTISQPVGVVGAITPWNFPLSMITRKLGPALAAGCAAVVKPSEDTPICAIALKRLAKDAGVPDGLIAIITTTHSADIGAVLTSDARIKKFSFTGSTPVGKKLYAQCATTVKKISLELGGNAPVVVFDDADLDLAVAGAAASKFRNSGQTCVCANRIFVQRGIYDAFVERFVAEAAKLKSGPGYEESTGLGPLINQKAIDKVVRLVEDAVSKGARIALGGQVDAQGPLYYPATVLTGVTRDMQMFEEEIFGPVAALYPFDTEEEGIALANDTPFGLAAYAFTQDITRGLRVVKAIEAGMVGLNDGVMSTEVAPFGGVKESGIGREGATEGLEEFLETKFISIAGLG</sequence>
<dbReference type="Gene3D" id="3.40.309.10">
    <property type="entry name" value="Aldehyde Dehydrogenase, Chain A, domain 2"/>
    <property type="match status" value="1"/>
</dbReference>
<dbReference type="Pfam" id="PF00171">
    <property type="entry name" value="Aldedh"/>
    <property type="match status" value="1"/>
</dbReference>
<dbReference type="PANTHER" id="PTHR43353">
    <property type="entry name" value="SUCCINATE-SEMIALDEHYDE DEHYDROGENASE, MITOCHONDRIAL"/>
    <property type="match status" value="1"/>
</dbReference>
<proteinExistence type="inferred from homology"/>
<evidence type="ECO:0000259" key="5">
    <source>
        <dbReference type="Pfam" id="PF00171"/>
    </source>
</evidence>
<feature type="active site" evidence="3">
    <location>
        <position position="253"/>
    </location>
</feature>
<comment type="caution">
    <text evidence="6">The sequence shown here is derived from an EMBL/GenBank/DDBJ whole genome shotgun (WGS) entry which is preliminary data.</text>
</comment>
<feature type="domain" description="Aldehyde dehydrogenase" evidence="5">
    <location>
        <begin position="24"/>
        <end position="476"/>
    </location>
</feature>
<dbReference type="InterPro" id="IPR016162">
    <property type="entry name" value="Ald_DH_N"/>
</dbReference>
<dbReference type="Proteomes" id="UP001214854">
    <property type="component" value="Unassembled WGS sequence"/>
</dbReference>
<reference evidence="6 7" key="1">
    <citation type="submission" date="2023-01" db="EMBL/GenBank/DDBJ databases">
        <title>Novel species of the genus Asticcacaulis isolated from rivers.</title>
        <authorList>
            <person name="Lu H."/>
        </authorList>
    </citation>
    <scope>NUCLEOTIDE SEQUENCE [LARGE SCALE GENOMIC DNA]</scope>
    <source>
        <strain evidence="6 7">BYS171W</strain>
    </source>
</reference>
<dbReference type="EMBL" id="JAQQKX010000002">
    <property type="protein sequence ID" value="MDC7682284.1"/>
    <property type="molecule type" value="Genomic_DNA"/>
</dbReference>
<keyword evidence="7" id="KW-1185">Reference proteome</keyword>
<dbReference type="Gene3D" id="3.40.605.10">
    <property type="entry name" value="Aldehyde Dehydrogenase, Chain A, domain 1"/>
    <property type="match status" value="1"/>
</dbReference>
<keyword evidence="2 4" id="KW-0560">Oxidoreductase</keyword>
<evidence type="ECO:0000256" key="3">
    <source>
        <dbReference type="PROSITE-ProRule" id="PRU10007"/>
    </source>
</evidence>
<evidence type="ECO:0000313" key="7">
    <source>
        <dbReference type="Proteomes" id="UP001214854"/>
    </source>
</evidence>
<comment type="similarity">
    <text evidence="1 4">Belongs to the aldehyde dehydrogenase family.</text>
</comment>
<dbReference type="PROSITE" id="PS00070">
    <property type="entry name" value="ALDEHYDE_DEHYDR_CYS"/>
    <property type="match status" value="1"/>
</dbReference>
<dbReference type="CDD" id="cd07103">
    <property type="entry name" value="ALDH_F5_SSADH_GabD"/>
    <property type="match status" value="1"/>
</dbReference>
<evidence type="ECO:0000256" key="1">
    <source>
        <dbReference type="ARBA" id="ARBA00009986"/>
    </source>
</evidence>